<proteinExistence type="predicted"/>
<comment type="caution">
    <text evidence="1">The sequence shown here is derived from an EMBL/GenBank/DDBJ whole genome shotgun (WGS) entry which is preliminary data.</text>
</comment>
<gene>
    <name evidence="1" type="ORF">DERYTH_LOCUS8326</name>
</gene>
<keyword evidence="2" id="KW-1185">Reference proteome</keyword>
<dbReference type="AlphaFoldDB" id="A0A9N9GJD6"/>
<protein>
    <submittedName>
        <fullName evidence="1">9717_t:CDS:1</fullName>
    </submittedName>
</protein>
<reference evidence="1" key="1">
    <citation type="submission" date="2021-06" db="EMBL/GenBank/DDBJ databases">
        <authorList>
            <person name="Kallberg Y."/>
            <person name="Tangrot J."/>
            <person name="Rosling A."/>
        </authorList>
    </citation>
    <scope>NUCLEOTIDE SEQUENCE</scope>
    <source>
        <strain evidence="1">MA453B</strain>
    </source>
</reference>
<dbReference type="OrthoDB" id="2486573at2759"/>
<organism evidence="1 2">
    <name type="scientific">Dentiscutata erythropus</name>
    <dbReference type="NCBI Taxonomy" id="1348616"/>
    <lineage>
        <taxon>Eukaryota</taxon>
        <taxon>Fungi</taxon>
        <taxon>Fungi incertae sedis</taxon>
        <taxon>Mucoromycota</taxon>
        <taxon>Glomeromycotina</taxon>
        <taxon>Glomeromycetes</taxon>
        <taxon>Diversisporales</taxon>
        <taxon>Gigasporaceae</taxon>
        <taxon>Dentiscutata</taxon>
    </lineage>
</organism>
<dbReference type="Proteomes" id="UP000789405">
    <property type="component" value="Unassembled WGS sequence"/>
</dbReference>
<name>A0A9N9GJD6_9GLOM</name>
<evidence type="ECO:0000313" key="1">
    <source>
        <dbReference type="EMBL" id="CAG8614800.1"/>
    </source>
</evidence>
<dbReference type="EMBL" id="CAJVPY010004279">
    <property type="protein sequence ID" value="CAG8614800.1"/>
    <property type="molecule type" value="Genomic_DNA"/>
</dbReference>
<evidence type="ECO:0000313" key="2">
    <source>
        <dbReference type="Proteomes" id="UP000789405"/>
    </source>
</evidence>
<accession>A0A9N9GJD6</accession>
<sequence length="46" mass="5436">MQYYKCESDESSDSSFKWYELAWKAKIPEYKFGVNDSDADNMIDEA</sequence>